<keyword evidence="2" id="KW-0812">Transmembrane</keyword>
<gene>
    <name evidence="3" type="ORF">ACFPBZ_15720</name>
</gene>
<keyword evidence="2" id="KW-1133">Transmembrane helix</keyword>
<feature type="region of interest" description="Disordered" evidence="1">
    <location>
        <begin position="1"/>
        <end position="21"/>
    </location>
</feature>
<evidence type="ECO:0000256" key="1">
    <source>
        <dbReference type="SAM" id="MobiDB-lite"/>
    </source>
</evidence>
<evidence type="ECO:0000313" key="3">
    <source>
        <dbReference type="EMBL" id="MFC5063670.1"/>
    </source>
</evidence>
<dbReference type="Proteomes" id="UP001595947">
    <property type="component" value="Unassembled WGS sequence"/>
</dbReference>
<proteinExistence type="predicted"/>
<evidence type="ECO:0008006" key="5">
    <source>
        <dbReference type="Google" id="ProtNLM"/>
    </source>
</evidence>
<evidence type="ECO:0000256" key="2">
    <source>
        <dbReference type="SAM" id="Phobius"/>
    </source>
</evidence>
<reference evidence="4" key="1">
    <citation type="journal article" date="2019" name="Int. J. Syst. Evol. Microbiol.">
        <title>The Global Catalogue of Microorganisms (GCM) 10K type strain sequencing project: providing services to taxonomists for standard genome sequencing and annotation.</title>
        <authorList>
            <consortium name="The Broad Institute Genomics Platform"/>
            <consortium name="The Broad Institute Genome Sequencing Center for Infectious Disease"/>
            <person name="Wu L."/>
            <person name="Ma J."/>
        </authorList>
    </citation>
    <scope>NUCLEOTIDE SEQUENCE [LARGE SCALE GENOMIC DNA]</scope>
    <source>
        <strain evidence="4">CGMCC 4.7093</strain>
    </source>
</reference>
<name>A0ABV9YQ60_9PSEU</name>
<sequence length="174" mass="17821">MTMMQGPTPGEAPSGGPWGPAPVPRRRMPAWAVALLVVGSVLIVAVAALLAVAVGLGVGEQQDGSSATATTPQVTEQAGHQIEVIMDSSESVLRQISSRNPMGSGQEQYVASPARFPVTTTPGAPYLTTVNVLGPTNARRGAWVRCTITVDGQIASQQVGVNGDDASCSVSLTN</sequence>
<dbReference type="EMBL" id="JBHSIV010000015">
    <property type="protein sequence ID" value="MFC5063670.1"/>
    <property type="molecule type" value="Genomic_DNA"/>
</dbReference>
<evidence type="ECO:0000313" key="4">
    <source>
        <dbReference type="Proteomes" id="UP001595947"/>
    </source>
</evidence>
<dbReference type="RefSeq" id="WP_378037016.1">
    <property type="nucleotide sequence ID" value="NZ_JBHSIV010000015.1"/>
</dbReference>
<organism evidence="3 4">
    <name type="scientific">Actinomycetospora atypica</name>
    <dbReference type="NCBI Taxonomy" id="1290095"/>
    <lineage>
        <taxon>Bacteria</taxon>
        <taxon>Bacillati</taxon>
        <taxon>Actinomycetota</taxon>
        <taxon>Actinomycetes</taxon>
        <taxon>Pseudonocardiales</taxon>
        <taxon>Pseudonocardiaceae</taxon>
        <taxon>Actinomycetospora</taxon>
    </lineage>
</organism>
<keyword evidence="2" id="KW-0472">Membrane</keyword>
<accession>A0ABV9YQ60</accession>
<feature type="transmembrane region" description="Helical" evidence="2">
    <location>
        <begin position="30"/>
        <end position="56"/>
    </location>
</feature>
<keyword evidence="4" id="KW-1185">Reference proteome</keyword>
<comment type="caution">
    <text evidence="3">The sequence shown here is derived from an EMBL/GenBank/DDBJ whole genome shotgun (WGS) entry which is preliminary data.</text>
</comment>
<protein>
    <recommendedName>
        <fullName evidence="5">MmpS family membrane protein</fullName>
    </recommendedName>
</protein>